<dbReference type="Proteomes" id="UP000010420">
    <property type="component" value="Unassembled WGS sequence"/>
</dbReference>
<comment type="caution">
    <text evidence="1">The sequence shown here is derived from an EMBL/GenBank/DDBJ whole genome shotgun (WGS) entry which is preliminary data.</text>
</comment>
<evidence type="ECO:0000313" key="2">
    <source>
        <dbReference type="Proteomes" id="UP000010420"/>
    </source>
</evidence>
<dbReference type="PATRIC" id="fig|545697.3.peg.1733"/>
<dbReference type="AlphaFoldDB" id="L1QG59"/>
<reference evidence="1 2" key="1">
    <citation type="submission" date="2012-05" db="EMBL/GenBank/DDBJ databases">
        <authorList>
            <person name="Weinstock G."/>
            <person name="Sodergren E."/>
            <person name="Lobos E.A."/>
            <person name="Fulton L."/>
            <person name="Fulton R."/>
            <person name="Courtney L."/>
            <person name="Fronick C."/>
            <person name="O'Laughlin M."/>
            <person name="Godfrey J."/>
            <person name="Wilson R.M."/>
            <person name="Miner T."/>
            <person name="Farmer C."/>
            <person name="Delehaunty K."/>
            <person name="Cordes M."/>
            <person name="Minx P."/>
            <person name="Tomlinson C."/>
            <person name="Chen J."/>
            <person name="Wollam A."/>
            <person name="Pepin K.H."/>
            <person name="Bhonagiri V."/>
            <person name="Zhang X."/>
            <person name="Suruliraj S."/>
            <person name="Warren W."/>
            <person name="Mitreva M."/>
            <person name="Mardis E.R."/>
            <person name="Wilson R.K."/>
        </authorList>
    </citation>
    <scope>NUCLEOTIDE SEQUENCE [LARGE SCALE GENOMIC DNA]</scope>
    <source>
        <strain evidence="1 2">DSM 1785</strain>
    </source>
</reference>
<evidence type="ECO:0000313" key="1">
    <source>
        <dbReference type="EMBL" id="EKY26577.1"/>
    </source>
</evidence>
<gene>
    <name evidence="1" type="ORF">HMPREF0216_01762</name>
</gene>
<sequence>MKRVMIMSDGEKDREAIYKWIDENIVFLTNELRIRIKKANIKEYAQKWVNFKFINSNKYEVVCRSKNYKYVELLKIENESDFSKEELWELYTGEQRGFSYITFIDSLLLDLEEYLIDNALFTLSDLCPEFLNKEEFPSCLLDEEFYNIIREETLNIDFMSLDI</sequence>
<accession>L1QG59</accession>
<dbReference type="HOGENOM" id="CLU_1624255_0_0_9"/>
<dbReference type="RefSeq" id="WP_005213404.1">
    <property type="nucleotide sequence ID" value="NZ_KB291645.1"/>
</dbReference>
<protein>
    <submittedName>
        <fullName evidence="1">Uncharacterized protein</fullName>
    </submittedName>
</protein>
<dbReference type="EMBL" id="AMEZ01000053">
    <property type="protein sequence ID" value="EKY26577.1"/>
    <property type="molecule type" value="Genomic_DNA"/>
</dbReference>
<name>L1QG59_9CLOT</name>
<organism evidence="1 2">
    <name type="scientific">Clostridium celatum DSM 1785</name>
    <dbReference type="NCBI Taxonomy" id="545697"/>
    <lineage>
        <taxon>Bacteria</taxon>
        <taxon>Bacillati</taxon>
        <taxon>Bacillota</taxon>
        <taxon>Clostridia</taxon>
        <taxon>Eubacteriales</taxon>
        <taxon>Clostridiaceae</taxon>
        <taxon>Clostridium</taxon>
    </lineage>
</organism>
<keyword evidence="2" id="KW-1185">Reference proteome</keyword>
<proteinExistence type="predicted"/>